<dbReference type="AlphaFoldDB" id="A0AAW7XTL9"/>
<keyword evidence="1" id="KW-1133">Transmembrane helix</keyword>
<gene>
    <name evidence="2" type="ORF">Q4494_04475</name>
</gene>
<feature type="transmembrane region" description="Helical" evidence="1">
    <location>
        <begin position="45"/>
        <end position="63"/>
    </location>
</feature>
<dbReference type="Proteomes" id="UP001169823">
    <property type="component" value="Unassembled WGS sequence"/>
</dbReference>
<proteinExistence type="predicted"/>
<protein>
    <submittedName>
        <fullName evidence="2">Uncharacterized protein</fullName>
    </submittedName>
</protein>
<evidence type="ECO:0000313" key="3">
    <source>
        <dbReference type="Proteomes" id="UP001169823"/>
    </source>
</evidence>
<organism evidence="2 3">
    <name type="scientific">Celeribacter halophilus</name>
    <dbReference type="NCBI Taxonomy" id="576117"/>
    <lineage>
        <taxon>Bacteria</taxon>
        <taxon>Pseudomonadati</taxon>
        <taxon>Pseudomonadota</taxon>
        <taxon>Alphaproteobacteria</taxon>
        <taxon>Rhodobacterales</taxon>
        <taxon>Roseobacteraceae</taxon>
        <taxon>Celeribacter</taxon>
    </lineage>
</organism>
<evidence type="ECO:0000313" key="2">
    <source>
        <dbReference type="EMBL" id="MDO6456324.1"/>
    </source>
</evidence>
<accession>A0AAW7XTL9</accession>
<dbReference type="EMBL" id="JAUOPJ010000003">
    <property type="protein sequence ID" value="MDO6456324.1"/>
    <property type="molecule type" value="Genomic_DNA"/>
</dbReference>
<comment type="caution">
    <text evidence="2">The sequence shown here is derived from an EMBL/GenBank/DDBJ whole genome shotgun (WGS) entry which is preliminary data.</text>
</comment>
<reference evidence="2" key="1">
    <citation type="submission" date="2023-07" db="EMBL/GenBank/DDBJ databases">
        <title>Genome content predicts the carbon catabolic preferences of heterotrophic bacteria.</title>
        <authorList>
            <person name="Gralka M."/>
        </authorList>
    </citation>
    <scope>NUCLEOTIDE SEQUENCE</scope>
    <source>
        <strain evidence="2">I2M02</strain>
    </source>
</reference>
<evidence type="ECO:0000256" key="1">
    <source>
        <dbReference type="SAM" id="Phobius"/>
    </source>
</evidence>
<name>A0AAW7XTL9_9RHOB</name>
<keyword evidence="1" id="KW-0472">Membrane</keyword>
<dbReference type="RefSeq" id="WP_303494503.1">
    <property type="nucleotide sequence ID" value="NZ_JAUOPJ010000003.1"/>
</dbReference>
<feature type="transmembrane region" description="Helical" evidence="1">
    <location>
        <begin position="83"/>
        <end position="106"/>
    </location>
</feature>
<sequence length="161" mass="17830">MIKPQKSHEKQPVSLNTRMKIQTYRVCLWFGGFGPRSGFNCLMRTVVLVTLITVLVVCVWLMFHWRDMLSCGSPSDLCLSQSALPRALIGVGIAGVLWSQCIAVLLKPFADTLRISHELTTHARQSAGTAAIVVADLYAREGAEAQARLWRVHSVSPSPRK</sequence>
<keyword evidence="1" id="KW-0812">Transmembrane</keyword>